<feature type="transmembrane region" description="Helical" evidence="7">
    <location>
        <begin position="63"/>
        <end position="90"/>
    </location>
</feature>
<comment type="similarity">
    <text evidence="5">Belongs to the SAT4 family.</text>
</comment>
<evidence type="ECO:0000256" key="3">
    <source>
        <dbReference type="ARBA" id="ARBA00022989"/>
    </source>
</evidence>
<evidence type="ECO:0000313" key="10">
    <source>
        <dbReference type="Proteomes" id="UP000053095"/>
    </source>
</evidence>
<dbReference type="InterPro" id="IPR049326">
    <property type="entry name" value="Rhodopsin_dom_fungi"/>
</dbReference>
<dbReference type="PANTHER" id="PTHR33048:SF55">
    <property type="entry name" value="INTEGRAL MEMBRANE PROTEIN"/>
    <property type="match status" value="1"/>
</dbReference>
<organism evidence="9 10">
    <name type="scientific">Talaromyces pinophilus</name>
    <name type="common">Penicillium pinophilum</name>
    <dbReference type="NCBI Taxonomy" id="128442"/>
    <lineage>
        <taxon>Eukaryota</taxon>
        <taxon>Fungi</taxon>
        <taxon>Dikarya</taxon>
        <taxon>Ascomycota</taxon>
        <taxon>Pezizomycotina</taxon>
        <taxon>Eurotiomycetes</taxon>
        <taxon>Eurotiomycetidae</taxon>
        <taxon>Eurotiales</taxon>
        <taxon>Trichocomaceae</taxon>
        <taxon>Talaromyces</taxon>
        <taxon>Talaromyces sect. Talaromyces</taxon>
    </lineage>
</organism>
<evidence type="ECO:0000256" key="1">
    <source>
        <dbReference type="ARBA" id="ARBA00004141"/>
    </source>
</evidence>
<feature type="transmembrane region" description="Helical" evidence="7">
    <location>
        <begin position="173"/>
        <end position="198"/>
    </location>
</feature>
<feature type="transmembrane region" description="Helical" evidence="7">
    <location>
        <begin position="142"/>
        <end position="164"/>
    </location>
</feature>
<feature type="region of interest" description="Disordered" evidence="6">
    <location>
        <begin position="257"/>
        <end position="305"/>
    </location>
</feature>
<feature type="transmembrane region" description="Helical" evidence="7">
    <location>
        <begin position="21"/>
        <end position="43"/>
    </location>
</feature>
<dbReference type="InterPro" id="IPR052337">
    <property type="entry name" value="SAT4-like"/>
</dbReference>
<accession>A0A6V8HPV0</accession>
<evidence type="ECO:0000256" key="4">
    <source>
        <dbReference type="ARBA" id="ARBA00023136"/>
    </source>
</evidence>
<feature type="transmembrane region" description="Helical" evidence="7">
    <location>
        <begin position="102"/>
        <end position="122"/>
    </location>
</feature>
<proteinExistence type="inferred from homology"/>
<comment type="subcellular location">
    <subcellularLocation>
        <location evidence="1">Membrane</location>
        <topology evidence="1">Multi-pass membrane protein</topology>
    </subcellularLocation>
</comment>
<dbReference type="Proteomes" id="UP000053095">
    <property type="component" value="Unassembled WGS sequence"/>
</dbReference>
<evidence type="ECO:0000313" key="9">
    <source>
        <dbReference type="EMBL" id="GAM44079.1"/>
    </source>
</evidence>
<feature type="domain" description="Rhodopsin" evidence="8">
    <location>
        <begin position="117"/>
        <end position="238"/>
    </location>
</feature>
<dbReference type="Pfam" id="PF20684">
    <property type="entry name" value="Fung_rhodopsin"/>
    <property type="match status" value="1"/>
</dbReference>
<evidence type="ECO:0000259" key="8">
    <source>
        <dbReference type="Pfam" id="PF20684"/>
    </source>
</evidence>
<protein>
    <recommendedName>
        <fullName evidence="8">Rhodopsin domain-containing protein</fullName>
    </recommendedName>
</protein>
<dbReference type="GO" id="GO:0016020">
    <property type="term" value="C:membrane"/>
    <property type="evidence" value="ECO:0007669"/>
    <property type="project" value="UniProtKB-SubCell"/>
</dbReference>
<reference evidence="10" key="1">
    <citation type="journal article" date="2015" name="Genome Announc.">
        <title>Draft genome sequence of Talaromyces cellulolyticus strain Y-94, a source of lignocellulosic biomass-degrading enzymes.</title>
        <authorList>
            <person name="Fujii T."/>
            <person name="Koike H."/>
            <person name="Sawayama S."/>
            <person name="Yano S."/>
            <person name="Inoue H."/>
        </authorList>
    </citation>
    <scope>NUCLEOTIDE SEQUENCE [LARGE SCALE GENOMIC DNA]</scope>
    <source>
        <strain evidence="10">Y-94</strain>
    </source>
</reference>
<gene>
    <name evidence="9" type="ORF">TCE0_060r19411</name>
</gene>
<name>A0A6V8HPV0_TALPI</name>
<evidence type="ECO:0000256" key="2">
    <source>
        <dbReference type="ARBA" id="ARBA00022692"/>
    </source>
</evidence>
<evidence type="ECO:0000256" key="5">
    <source>
        <dbReference type="ARBA" id="ARBA00038359"/>
    </source>
</evidence>
<keyword evidence="10" id="KW-1185">Reference proteome</keyword>
<comment type="caution">
    <text evidence="9">The sequence shown here is derived from an EMBL/GenBank/DDBJ whole genome shotgun (WGS) entry which is preliminary data.</text>
</comment>
<dbReference type="EMBL" id="DF933856">
    <property type="protein sequence ID" value="GAM44079.1"/>
    <property type="molecule type" value="Genomic_DNA"/>
</dbReference>
<keyword evidence="3 7" id="KW-1133">Transmembrane helix</keyword>
<evidence type="ECO:0000256" key="7">
    <source>
        <dbReference type="SAM" id="Phobius"/>
    </source>
</evidence>
<dbReference type="AlphaFoldDB" id="A0A6V8HPV0"/>
<keyword evidence="2 7" id="KW-0812">Transmembrane</keyword>
<dbReference type="PANTHER" id="PTHR33048">
    <property type="entry name" value="PTH11-LIKE INTEGRAL MEMBRANE PROTEIN (AFU_ORTHOLOGUE AFUA_5G11245)"/>
    <property type="match status" value="1"/>
</dbReference>
<keyword evidence="4 7" id="KW-0472">Membrane</keyword>
<feature type="compositionally biased region" description="Polar residues" evidence="6">
    <location>
        <begin position="262"/>
        <end position="273"/>
    </location>
</feature>
<sequence length="343" mass="38271">MASTTNTSTHPPVLDNPRGRAFDAAVSIVLVPMTIAVFARLWGRYRYRTLSSSRDARYGESRFWILLSDITIVISYIIAVTLTVVCYVLVHWGEGIHAKELSITQIHMALMMFYVYQCGTSFASNWNKTLPQDQCFKLPPFWYSHAAINTSATMIMVVLPWWLFSSVQYRHKYLIAVIMGLLAVGETILGAVRIYGLYRSSHSTTDMTYGTVTGILVSQIEVDFACIAACVPTVLKMIEEVIALLFVHVLGRSYHGSRGESTRGQNTSGSGPINLSDLRSKDRKPHSHGLYADLDKDDQEGSMNSQEHIIKKGIDSPTAIKVQTDVNVTVSDINEETISDIHR</sequence>
<evidence type="ECO:0000256" key="6">
    <source>
        <dbReference type="SAM" id="MobiDB-lite"/>
    </source>
</evidence>